<accession>A0A165MBU9</accession>
<dbReference type="Proteomes" id="UP000076761">
    <property type="component" value="Unassembled WGS sequence"/>
</dbReference>
<keyword evidence="3" id="KW-1185">Reference proteome</keyword>
<protein>
    <recommendedName>
        <fullName evidence="4">DDE Tnp4 domain-containing protein</fullName>
    </recommendedName>
</protein>
<evidence type="ECO:0000313" key="3">
    <source>
        <dbReference type="Proteomes" id="UP000076761"/>
    </source>
</evidence>
<feature type="non-terminal residue" evidence="2">
    <location>
        <position position="1"/>
    </location>
</feature>
<feature type="compositionally biased region" description="Polar residues" evidence="1">
    <location>
        <begin position="74"/>
        <end position="97"/>
    </location>
</feature>
<dbReference type="EMBL" id="KV425705">
    <property type="protein sequence ID" value="KZT18145.1"/>
    <property type="molecule type" value="Genomic_DNA"/>
</dbReference>
<proteinExistence type="predicted"/>
<dbReference type="OrthoDB" id="1681765at2759"/>
<dbReference type="AlphaFoldDB" id="A0A165MBU9"/>
<dbReference type="InParanoid" id="A0A165MBU9"/>
<reference evidence="2 3" key="1">
    <citation type="journal article" date="2016" name="Mol. Biol. Evol.">
        <title>Comparative Genomics of Early-Diverging Mushroom-Forming Fungi Provides Insights into the Origins of Lignocellulose Decay Capabilities.</title>
        <authorList>
            <person name="Nagy L.G."/>
            <person name="Riley R."/>
            <person name="Tritt A."/>
            <person name="Adam C."/>
            <person name="Daum C."/>
            <person name="Floudas D."/>
            <person name="Sun H."/>
            <person name="Yadav J.S."/>
            <person name="Pangilinan J."/>
            <person name="Larsson K.H."/>
            <person name="Matsuura K."/>
            <person name="Barry K."/>
            <person name="Labutti K."/>
            <person name="Kuo R."/>
            <person name="Ohm R.A."/>
            <person name="Bhattacharya S.S."/>
            <person name="Shirouzu T."/>
            <person name="Yoshinaga Y."/>
            <person name="Martin F.M."/>
            <person name="Grigoriev I.V."/>
            <person name="Hibbett D.S."/>
        </authorList>
    </citation>
    <scope>NUCLEOTIDE SEQUENCE [LARGE SCALE GENOMIC DNA]</scope>
    <source>
        <strain evidence="2 3">HHB14362 ss-1</strain>
    </source>
</reference>
<evidence type="ECO:0000313" key="2">
    <source>
        <dbReference type="EMBL" id="KZT18145.1"/>
    </source>
</evidence>
<organism evidence="2 3">
    <name type="scientific">Neolentinus lepideus HHB14362 ss-1</name>
    <dbReference type="NCBI Taxonomy" id="1314782"/>
    <lineage>
        <taxon>Eukaryota</taxon>
        <taxon>Fungi</taxon>
        <taxon>Dikarya</taxon>
        <taxon>Basidiomycota</taxon>
        <taxon>Agaricomycotina</taxon>
        <taxon>Agaricomycetes</taxon>
        <taxon>Gloeophyllales</taxon>
        <taxon>Gloeophyllaceae</taxon>
        <taxon>Neolentinus</taxon>
    </lineage>
</organism>
<evidence type="ECO:0008006" key="4">
    <source>
        <dbReference type="Google" id="ProtNLM"/>
    </source>
</evidence>
<name>A0A165MBU9_9AGAM</name>
<sequence length="97" mass="11216">RPQDREELFNLWHAQACNVIEHIFGVVKRHFDLMVASPEYSTIMQAKFIAALGALHNFIWIHDPSDHDEDEVNDPNQHQNAMPEQSHGQVSQQESSR</sequence>
<evidence type="ECO:0000256" key="1">
    <source>
        <dbReference type="SAM" id="MobiDB-lite"/>
    </source>
</evidence>
<gene>
    <name evidence="2" type="ORF">NEOLEDRAFT_1080905</name>
</gene>
<feature type="region of interest" description="Disordered" evidence="1">
    <location>
        <begin position="64"/>
        <end position="97"/>
    </location>
</feature>
<dbReference type="STRING" id="1314782.A0A165MBU9"/>